<dbReference type="CDD" id="cd01367">
    <property type="entry name" value="KISc_KIF2_like"/>
    <property type="match status" value="1"/>
</dbReference>
<feature type="domain" description="Kinesin motor" evidence="9">
    <location>
        <begin position="231"/>
        <end position="546"/>
    </location>
</feature>
<dbReference type="PROSITE" id="PS50067">
    <property type="entry name" value="KINESIN_MOTOR_2"/>
    <property type="match status" value="1"/>
</dbReference>
<dbReference type="AlphaFoldDB" id="G0ULJ1"/>
<feature type="compositionally biased region" description="Polar residues" evidence="8">
    <location>
        <begin position="163"/>
        <end position="188"/>
    </location>
</feature>
<evidence type="ECO:0000313" key="10">
    <source>
        <dbReference type="EMBL" id="CCC90246.1"/>
    </source>
</evidence>
<dbReference type="PRINTS" id="PR00380">
    <property type="entry name" value="KINESINHEAVY"/>
</dbReference>
<accession>G0ULJ1</accession>
<feature type="compositionally biased region" description="Basic and acidic residues" evidence="8">
    <location>
        <begin position="684"/>
        <end position="700"/>
    </location>
</feature>
<dbReference type="InterPro" id="IPR001752">
    <property type="entry name" value="Kinesin_motor_dom"/>
</dbReference>
<evidence type="ECO:0000256" key="3">
    <source>
        <dbReference type="ARBA" id="ARBA00022840"/>
    </source>
</evidence>
<evidence type="ECO:0000256" key="5">
    <source>
        <dbReference type="ARBA" id="ARBA00061030"/>
    </source>
</evidence>
<comment type="similarity">
    <text evidence="5">Belongs to the TRAFAC class myosin-kinesin ATPase superfamily. Kinesin family. KIN-13 subfamily.</text>
</comment>
<dbReference type="PANTHER" id="PTHR47971:SF16">
    <property type="entry name" value="KINESIN-LIKE PROTEIN"/>
    <property type="match status" value="1"/>
</dbReference>
<dbReference type="GO" id="GO:0008017">
    <property type="term" value="F:microtubule binding"/>
    <property type="evidence" value="ECO:0007669"/>
    <property type="project" value="InterPro"/>
</dbReference>
<dbReference type="GO" id="GO:0007019">
    <property type="term" value="P:microtubule depolymerization"/>
    <property type="evidence" value="ECO:0007669"/>
    <property type="project" value="TreeGrafter"/>
</dbReference>
<sequence>MMECEPSSDRRISPIVAKLEPLVTGYDCSVPQQCPSASSPLLERRAVSAGVEPSQPSLRRRCSDEHDVPSIMNLNRQLEDLSRDIKVLNGHCSEESIPRLSRTPLKPQPLQHEKQPQKSRLPLLNKPESARSASTPIRAGRQAPCNRCKTLPTVSCSPPRLRASSSFRRSDGNKSSSPTSIRRVNRQPTPHRISAAGSAACVEVTTPAAGCADDAQTEGKQGAAARTRGGRIRVVVRKRPLPLDENNADCVSMDPPNVKVAVRKQRLDLSEYADLNDFTFDDAYGEDKDNEYIFNSCCKELLATTLQGGSASCFAYGQTGSGKTHTMVGGEDERGLYILAAAEIFSSIEEDQEVYASLYEIYCNSLFDLLNNRSPVVVREDHNRRMQITGLTWHAVSSANELQLLISSGADQRSTGSTSANERSSRSHAVLTLQVRSRADSRFCGTLNLVDLAGSERAADTATTDRQTRQEGAEINKSLLALKECIRALDEKKRHVPFRGSKLTEILRDSFIGNSRTVMIANISASSQNCEHTLNTLRYAFRVKGLSIVNFEPSRARNVPRSLKPPVTDMLPGHGAAPPSVGPSRNSPVRKRAMSSGAGFHANPAAVNAPLSIQSKGQAVGPTVVTRRNISQSNTPQQQRCNASSPICGTLRGGVKGEDANFEDYIRTVTREKVLAILPQAKVGDSRQRDNSLKNDDSSHDTSSSFSFNHELMKELEDRVVEEMKSELSKSIKEAVIKRDRTIQRLRREKAMLISVVAELEKKMKECPHCKGQVA</sequence>
<dbReference type="InterPro" id="IPR036961">
    <property type="entry name" value="Kinesin_motor_dom_sf"/>
</dbReference>
<feature type="region of interest" description="Disordered" evidence="8">
    <location>
        <begin position="683"/>
        <end position="706"/>
    </location>
</feature>
<evidence type="ECO:0000259" key="9">
    <source>
        <dbReference type="PROSITE" id="PS50067"/>
    </source>
</evidence>
<dbReference type="InterPro" id="IPR019821">
    <property type="entry name" value="Kinesin_motor_CS"/>
</dbReference>
<dbReference type="SUPFAM" id="SSF52540">
    <property type="entry name" value="P-loop containing nucleoside triphosphate hydrolases"/>
    <property type="match status" value="1"/>
</dbReference>
<proteinExistence type="inferred from homology"/>
<dbReference type="PROSITE" id="PS00411">
    <property type="entry name" value="KINESIN_MOTOR_1"/>
    <property type="match status" value="1"/>
</dbReference>
<keyword evidence="2 6" id="KW-0547">Nucleotide-binding</keyword>
<feature type="binding site" evidence="6">
    <location>
        <begin position="317"/>
        <end position="324"/>
    </location>
    <ligand>
        <name>ATP</name>
        <dbReference type="ChEBI" id="CHEBI:30616"/>
    </ligand>
</feature>
<evidence type="ECO:0000256" key="2">
    <source>
        <dbReference type="ARBA" id="ARBA00022741"/>
    </source>
</evidence>
<organism evidence="10">
    <name type="scientific">Trypanosoma congolense (strain IL3000)</name>
    <dbReference type="NCBI Taxonomy" id="1068625"/>
    <lineage>
        <taxon>Eukaryota</taxon>
        <taxon>Discoba</taxon>
        <taxon>Euglenozoa</taxon>
        <taxon>Kinetoplastea</taxon>
        <taxon>Metakinetoplastina</taxon>
        <taxon>Trypanosomatida</taxon>
        <taxon>Trypanosomatidae</taxon>
        <taxon>Trypanosoma</taxon>
        <taxon>Nannomonas</taxon>
    </lineage>
</organism>
<dbReference type="Gene3D" id="3.40.850.10">
    <property type="entry name" value="Kinesin motor domain"/>
    <property type="match status" value="1"/>
</dbReference>
<dbReference type="PANTHER" id="PTHR47971">
    <property type="entry name" value="KINESIN-RELATED PROTEIN 6"/>
    <property type="match status" value="1"/>
</dbReference>
<dbReference type="FunFam" id="3.40.850.10:FF:000012">
    <property type="entry name" value="Kinesin-like protein"/>
    <property type="match status" value="1"/>
</dbReference>
<evidence type="ECO:0000256" key="4">
    <source>
        <dbReference type="ARBA" id="ARBA00023175"/>
    </source>
</evidence>
<feature type="region of interest" description="Disordered" evidence="8">
    <location>
        <begin position="98"/>
        <end position="196"/>
    </location>
</feature>
<keyword evidence="1 7" id="KW-0493">Microtubule</keyword>
<feature type="region of interest" description="Disordered" evidence="8">
    <location>
        <begin position="557"/>
        <end position="596"/>
    </location>
</feature>
<dbReference type="InterPro" id="IPR027417">
    <property type="entry name" value="P-loop_NTPase"/>
</dbReference>
<keyword evidence="4 6" id="KW-0505">Motor protein</keyword>
<name>G0ULJ1_TRYCI</name>
<evidence type="ECO:0000256" key="7">
    <source>
        <dbReference type="RuleBase" id="RU000394"/>
    </source>
</evidence>
<dbReference type="VEuPathDB" id="TriTrypDB:TcIL3000_4_3480"/>
<dbReference type="SMART" id="SM00129">
    <property type="entry name" value="KISc"/>
    <property type="match status" value="1"/>
</dbReference>
<dbReference type="EMBL" id="HE575317">
    <property type="protein sequence ID" value="CCC90246.1"/>
    <property type="molecule type" value="Genomic_DNA"/>
</dbReference>
<reference evidence="10" key="1">
    <citation type="journal article" date="2012" name="Proc. Natl. Acad. Sci. U.S.A.">
        <title>Antigenic diversity is generated by distinct evolutionary mechanisms in African trypanosome species.</title>
        <authorList>
            <person name="Jackson A.P."/>
            <person name="Berry A."/>
            <person name="Aslett M."/>
            <person name="Allison H.C."/>
            <person name="Burton P."/>
            <person name="Vavrova-Anderson J."/>
            <person name="Brown R."/>
            <person name="Browne H."/>
            <person name="Corton N."/>
            <person name="Hauser H."/>
            <person name="Gamble J."/>
            <person name="Gilderthorp R."/>
            <person name="Marcello L."/>
            <person name="McQuillan J."/>
            <person name="Otto T.D."/>
            <person name="Quail M.A."/>
            <person name="Sanders M.J."/>
            <person name="van Tonder A."/>
            <person name="Ginger M.L."/>
            <person name="Field M.C."/>
            <person name="Barry J.D."/>
            <person name="Hertz-Fowler C."/>
            <person name="Berriman M."/>
        </authorList>
    </citation>
    <scope>NUCLEOTIDE SEQUENCE</scope>
    <source>
        <strain evidence="10">IL3000</strain>
    </source>
</reference>
<protein>
    <recommendedName>
        <fullName evidence="7">Kinesin-like protein</fullName>
    </recommendedName>
</protein>
<dbReference type="GO" id="GO:0007018">
    <property type="term" value="P:microtubule-based movement"/>
    <property type="evidence" value="ECO:0007669"/>
    <property type="project" value="InterPro"/>
</dbReference>
<evidence type="ECO:0000256" key="8">
    <source>
        <dbReference type="SAM" id="MobiDB-lite"/>
    </source>
</evidence>
<evidence type="ECO:0000256" key="1">
    <source>
        <dbReference type="ARBA" id="ARBA00022701"/>
    </source>
</evidence>
<evidence type="ECO:0000256" key="6">
    <source>
        <dbReference type="PROSITE-ProRule" id="PRU00283"/>
    </source>
</evidence>
<dbReference type="GO" id="GO:0005874">
    <property type="term" value="C:microtubule"/>
    <property type="evidence" value="ECO:0007669"/>
    <property type="project" value="UniProtKB-KW"/>
</dbReference>
<dbReference type="GO" id="GO:0003777">
    <property type="term" value="F:microtubule motor activity"/>
    <property type="evidence" value="ECO:0007669"/>
    <property type="project" value="InterPro"/>
</dbReference>
<gene>
    <name evidence="10" type="ORF">TCIL3000_4_3480</name>
</gene>
<dbReference type="Pfam" id="PF00225">
    <property type="entry name" value="Kinesin"/>
    <property type="match status" value="1"/>
</dbReference>
<dbReference type="InterPro" id="IPR027640">
    <property type="entry name" value="Kinesin-like_fam"/>
</dbReference>
<dbReference type="GO" id="GO:0005524">
    <property type="term" value="F:ATP binding"/>
    <property type="evidence" value="ECO:0007669"/>
    <property type="project" value="UniProtKB-UniRule"/>
</dbReference>
<keyword evidence="3 6" id="KW-0067">ATP-binding</keyword>